<feature type="region of interest" description="Disordered" evidence="1">
    <location>
        <begin position="1"/>
        <end position="22"/>
    </location>
</feature>
<feature type="compositionally biased region" description="Basic and acidic residues" evidence="1">
    <location>
        <begin position="9"/>
        <end position="20"/>
    </location>
</feature>
<evidence type="ECO:0000313" key="2">
    <source>
        <dbReference type="EMBL" id="AQQ75435.1"/>
    </source>
</evidence>
<gene>
    <name evidence="2" type="ORF">JdFRA1000001_02</name>
</gene>
<evidence type="ECO:0000256" key="1">
    <source>
        <dbReference type="SAM" id="MobiDB-lite"/>
    </source>
</evidence>
<protein>
    <submittedName>
        <fullName evidence="2">Uncharacterized protein</fullName>
    </submittedName>
</protein>
<sequence>MGQFKNRRSGGEGSHEEKPKIVLNVETKTDNKGRPYITLPGELLDELYYLTNETFYKIRLENKEVYTYYIEYKKRRGIVLSFSKLKPGKYQAIIEPYTLQDFLKEFNEETSRRMSLTLVEKTGY</sequence>
<organism evidence="2">
    <name type="scientific">uncultured archaeal virus</name>
    <dbReference type="NCBI Taxonomy" id="1960247"/>
    <lineage>
        <taxon>Viruses</taxon>
        <taxon>environmental samples</taxon>
    </lineage>
</organism>
<name>A0A1S5Y2U2_9VIRU</name>
<dbReference type="EMBL" id="KY229234">
    <property type="protein sequence ID" value="AQQ75435.1"/>
    <property type="molecule type" value="Genomic_DNA"/>
</dbReference>
<accession>A0A1S5Y2U2</accession>
<proteinExistence type="predicted"/>
<reference evidence="2" key="1">
    <citation type="journal article" date="2017" name="MBio">
        <title>Viruses in the Oceanic Basement.</title>
        <authorList>
            <person name="Nigro O.D."/>
            <person name="Jungbluth S.P."/>
            <person name="Steward G.F."/>
            <person name="Rappe M.S."/>
        </authorList>
    </citation>
    <scope>NUCLEOTIDE SEQUENCE</scope>
    <source>
        <strain evidence="2">JdFRA1000001</strain>
    </source>
</reference>